<dbReference type="InterPro" id="IPR009206">
    <property type="entry name" value="Nucleotidase_putative"/>
</dbReference>
<dbReference type="HOGENOM" id="CLU_118515_0_0_9"/>
<feature type="active site" description="Nucleophile" evidence="4">
    <location>
        <position position="8"/>
    </location>
</feature>
<evidence type="ECO:0000256" key="3">
    <source>
        <dbReference type="PIRNR" id="PIRNR021362"/>
    </source>
</evidence>
<evidence type="ECO:0000256" key="4">
    <source>
        <dbReference type="PIRSR" id="PIRSR610708-1"/>
    </source>
</evidence>
<dbReference type="Proteomes" id="UP000000269">
    <property type="component" value="Chromosome"/>
</dbReference>
<gene>
    <name evidence="5" type="ordered locus">Clos_0271</name>
</gene>
<evidence type="ECO:0000256" key="2">
    <source>
        <dbReference type="ARBA" id="ARBA00022801"/>
    </source>
</evidence>
<dbReference type="InterPro" id="IPR036412">
    <property type="entry name" value="HAD-like_sf"/>
</dbReference>
<dbReference type="PIRSF" id="PIRSF021362">
    <property type="entry name" value="UCP021362_HAD"/>
    <property type="match status" value="1"/>
</dbReference>
<dbReference type="KEGG" id="aoe:Clos_0271"/>
<evidence type="ECO:0000256" key="1">
    <source>
        <dbReference type="ARBA" id="ARBA00009589"/>
    </source>
</evidence>
<dbReference type="InterPro" id="IPR052419">
    <property type="entry name" value="5_3-deoxyribonucleotidase-like"/>
</dbReference>
<dbReference type="Gene3D" id="3.40.50.1000">
    <property type="entry name" value="HAD superfamily/HAD-like"/>
    <property type="match status" value="1"/>
</dbReference>
<dbReference type="STRING" id="350688.Clos_0271"/>
<dbReference type="AlphaFoldDB" id="A8ML17"/>
<dbReference type="RefSeq" id="WP_012158149.1">
    <property type="nucleotide sequence ID" value="NC_009922.1"/>
</dbReference>
<sequence>MKLNLCIDIDGTITDAYYWLERANQYFGKNLKPKDVTTYDIHEVLRIPREEYDKFYELYSKEIHLEAEVRENAQNALVSLNSKNNIFYVTARSQRMKSITEEWFHKNNLPKGKLYLLGSHYKVDQAKELSCHIFIEDRYENALEIAAAGFKVLLMDCYYNRKELMPGITRVFNWVEVYNEIEKYREEIIKGTIKIA</sequence>
<dbReference type="PANTHER" id="PTHR35134:SF2">
    <property type="entry name" value="NUCLEOTIDASE YQFW-RELATED"/>
    <property type="match status" value="1"/>
</dbReference>
<dbReference type="InterPro" id="IPR010708">
    <property type="entry name" value="5'(3')-deoxyribonucleotidase"/>
</dbReference>
<evidence type="ECO:0000313" key="6">
    <source>
        <dbReference type="Proteomes" id="UP000000269"/>
    </source>
</evidence>
<dbReference type="Pfam" id="PF06941">
    <property type="entry name" value="NT5C"/>
    <property type="match status" value="1"/>
</dbReference>
<proteinExistence type="inferred from homology"/>
<comment type="similarity">
    <text evidence="1 3">Belongs to the 5'(3')-deoxyribonucleotidase family.</text>
</comment>
<organism evidence="5 6">
    <name type="scientific">Alkaliphilus oremlandii (strain OhILAs)</name>
    <name type="common">Clostridium oremlandii (strain OhILAs)</name>
    <dbReference type="NCBI Taxonomy" id="350688"/>
    <lineage>
        <taxon>Bacteria</taxon>
        <taxon>Bacillati</taxon>
        <taxon>Bacillota</taxon>
        <taxon>Clostridia</taxon>
        <taxon>Peptostreptococcales</taxon>
        <taxon>Natronincolaceae</taxon>
        <taxon>Alkaliphilus</taxon>
    </lineage>
</organism>
<name>A8ML17_ALKOO</name>
<dbReference type="GO" id="GO:0009264">
    <property type="term" value="P:deoxyribonucleotide catabolic process"/>
    <property type="evidence" value="ECO:0007669"/>
    <property type="project" value="InterPro"/>
</dbReference>
<protein>
    <recommendedName>
        <fullName evidence="3">Nucleotidase</fullName>
        <ecNumber evidence="3">3.1.3.-</ecNumber>
    </recommendedName>
</protein>
<keyword evidence="2 3" id="KW-0378">Hydrolase</keyword>
<accession>A8ML17</accession>
<keyword evidence="6" id="KW-1185">Reference proteome</keyword>
<feature type="active site" description="Proton donor" evidence="4">
    <location>
        <position position="10"/>
    </location>
</feature>
<dbReference type="SUPFAM" id="SSF56784">
    <property type="entry name" value="HAD-like"/>
    <property type="match status" value="1"/>
</dbReference>
<dbReference type="EC" id="3.1.3.-" evidence="3"/>
<dbReference type="eggNOG" id="COG5663">
    <property type="taxonomic scope" value="Bacteria"/>
</dbReference>
<dbReference type="EMBL" id="CP000853">
    <property type="protein sequence ID" value="ABW17834.1"/>
    <property type="molecule type" value="Genomic_DNA"/>
</dbReference>
<dbReference type="OrthoDB" id="2471595at2"/>
<dbReference type="GO" id="GO:0008253">
    <property type="term" value="F:5'-nucleotidase activity"/>
    <property type="evidence" value="ECO:0007669"/>
    <property type="project" value="InterPro"/>
</dbReference>
<dbReference type="PANTHER" id="PTHR35134">
    <property type="entry name" value="NUCLEOTIDASE YQFW-RELATED"/>
    <property type="match status" value="1"/>
</dbReference>
<dbReference type="InterPro" id="IPR023214">
    <property type="entry name" value="HAD_sf"/>
</dbReference>
<reference evidence="6" key="1">
    <citation type="submission" date="2007-10" db="EMBL/GenBank/DDBJ databases">
        <title>Complete genome of Alkaliphilus oremlandii OhILAs.</title>
        <authorList>
            <person name="Copeland A."/>
            <person name="Lucas S."/>
            <person name="Lapidus A."/>
            <person name="Barry K."/>
            <person name="Detter J.C."/>
            <person name="Glavina del Rio T."/>
            <person name="Hammon N."/>
            <person name="Israni S."/>
            <person name="Dalin E."/>
            <person name="Tice H."/>
            <person name="Pitluck S."/>
            <person name="Chain P."/>
            <person name="Malfatti S."/>
            <person name="Shin M."/>
            <person name="Vergez L."/>
            <person name="Schmutz J."/>
            <person name="Larimer F."/>
            <person name="Land M."/>
            <person name="Hauser L."/>
            <person name="Kyrpides N."/>
            <person name="Mikhailova N."/>
            <person name="Stolz J.F."/>
            <person name="Dawson A."/>
            <person name="Fisher E."/>
            <person name="Crable B."/>
            <person name="Perera E."/>
            <person name="Lisak J."/>
            <person name="Ranganathan M."/>
            <person name="Basu P."/>
            <person name="Richardson P."/>
        </authorList>
    </citation>
    <scope>NUCLEOTIDE SEQUENCE [LARGE SCALE GENOMIC DNA]</scope>
    <source>
        <strain evidence="6">OhILAs</strain>
    </source>
</reference>
<evidence type="ECO:0000313" key="5">
    <source>
        <dbReference type="EMBL" id="ABW17834.1"/>
    </source>
</evidence>